<dbReference type="Proteomes" id="UP000247454">
    <property type="component" value="Unassembled WGS sequence"/>
</dbReference>
<dbReference type="GO" id="GO:0042910">
    <property type="term" value="F:xenobiotic transmembrane transporter activity"/>
    <property type="evidence" value="ECO:0007669"/>
    <property type="project" value="InterPro"/>
</dbReference>
<evidence type="ECO:0000256" key="4">
    <source>
        <dbReference type="ARBA" id="ARBA00022475"/>
    </source>
</evidence>
<feature type="transmembrane region" description="Helical" evidence="8">
    <location>
        <begin position="383"/>
        <end position="400"/>
    </location>
</feature>
<feature type="transmembrane region" description="Helical" evidence="8">
    <location>
        <begin position="88"/>
        <end position="106"/>
    </location>
</feature>
<dbReference type="InterPro" id="IPR011701">
    <property type="entry name" value="MFS"/>
</dbReference>
<gene>
    <name evidence="10" type="ORF">C7477_103260</name>
</gene>
<keyword evidence="3 8" id="KW-0813">Transport</keyword>
<keyword evidence="6 8" id="KW-1133">Transmembrane helix</keyword>
<feature type="transmembrane region" description="Helical" evidence="8">
    <location>
        <begin position="290"/>
        <end position="310"/>
    </location>
</feature>
<proteinExistence type="inferred from homology"/>
<feature type="transmembrane region" description="Helical" evidence="8">
    <location>
        <begin position="145"/>
        <end position="167"/>
    </location>
</feature>
<dbReference type="PANTHER" id="PTHR23502">
    <property type="entry name" value="MAJOR FACILITATOR SUPERFAMILY"/>
    <property type="match status" value="1"/>
</dbReference>
<evidence type="ECO:0000256" key="5">
    <source>
        <dbReference type="ARBA" id="ARBA00022692"/>
    </source>
</evidence>
<comment type="similarity">
    <text evidence="2 8">Belongs to the major facilitator superfamily. Bcr/CmlA family.</text>
</comment>
<feature type="transmembrane region" description="Helical" evidence="8">
    <location>
        <begin position="20"/>
        <end position="39"/>
    </location>
</feature>
<name>A0A318T8W6_9HYPH</name>
<keyword evidence="5 8" id="KW-0812">Transmembrane</keyword>
<dbReference type="GO" id="GO:0005886">
    <property type="term" value="C:plasma membrane"/>
    <property type="evidence" value="ECO:0007669"/>
    <property type="project" value="UniProtKB-SubCell"/>
</dbReference>
<feature type="transmembrane region" description="Helical" evidence="8">
    <location>
        <begin position="316"/>
        <end position="337"/>
    </location>
</feature>
<evidence type="ECO:0000256" key="8">
    <source>
        <dbReference type="RuleBase" id="RU365088"/>
    </source>
</evidence>
<dbReference type="CDD" id="cd17320">
    <property type="entry name" value="MFS_MdfA_MDR_like"/>
    <property type="match status" value="1"/>
</dbReference>
<accession>A0A318T8W6</accession>
<comment type="subcellular location">
    <subcellularLocation>
        <location evidence="8">Cell inner membrane</location>
        <topology evidence="8">Multi-pass membrane protein</topology>
    </subcellularLocation>
    <subcellularLocation>
        <location evidence="1">Cell membrane</location>
        <topology evidence="1">Multi-pass membrane protein</topology>
    </subcellularLocation>
</comment>
<organism evidence="10 11">
    <name type="scientific">Phyllobacterium leguminum</name>
    <dbReference type="NCBI Taxonomy" id="314237"/>
    <lineage>
        <taxon>Bacteria</taxon>
        <taxon>Pseudomonadati</taxon>
        <taxon>Pseudomonadota</taxon>
        <taxon>Alphaproteobacteria</taxon>
        <taxon>Hyphomicrobiales</taxon>
        <taxon>Phyllobacteriaceae</taxon>
        <taxon>Phyllobacterium</taxon>
    </lineage>
</organism>
<feature type="transmembrane region" description="Helical" evidence="8">
    <location>
        <begin position="173"/>
        <end position="195"/>
    </location>
</feature>
<keyword evidence="7 8" id="KW-0472">Membrane</keyword>
<dbReference type="InterPro" id="IPR004812">
    <property type="entry name" value="Efflux_drug-R_Bcr/CmlA"/>
</dbReference>
<keyword evidence="8" id="KW-0997">Cell inner membrane</keyword>
<dbReference type="PROSITE" id="PS50850">
    <property type="entry name" value="MFS"/>
    <property type="match status" value="1"/>
</dbReference>
<dbReference type="PANTHER" id="PTHR23502:SF132">
    <property type="entry name" value="POLYAMINE TRANSPORTER 2-RELATED"/>
    <property type="match status" value="1"/>
</dbReference>
<dbReference type="InterPro" id="IPR036259">
    <property type="entry name" value="MFS_trans_sf"/>
</dbReference>
<comment type="caution">
    <text evidence="8">Lacks conserved residue(s) required for the propagation of feature annotation.</text>
</comment>
<feature type="transmembrane region" description="Helical" evidence="8">
    <location>
        <begin position="207"/>
        <end position="236"/>
    </location>
</feature>
<evidence type="ECO:0000313" key="10">
    <source>
        <dbReference type="EMBL" id="PYE89751.1"/>
    </source>
</evidence>
<dbReference type="RefSeq" id="WP_110749305.1">
    <property type="nucleotide sequence ID" value="NZ_QJTF01000003.1"/>
</dbReference>
<keyword evidence="4" id="KW-1003">Cell membrane</keyword>
<keyword evidence="11" id="KW-1185">Reference proteome</keyword>
<evidence type="ECO:0000256" key="3">
    <source>
        <dbReference type="ARBA" id="ARBA00022448"/>
    </source>
</evidence>
<evidence type="ECO:0000256" key="7">
    <source>
        <dbReference type="ARBA" id="ARBA00023136"/>
    </source>
</evidence>
<evidence type="ECO:0000256" key="2">
    <source>
        <dbReference type="ARBA" id="ARBA00006236"/>
    </source>
</evidence>
<evidence type="ECO:0000256" key="1">
    <source>
        <dbReference type="ARBA" id="ARBA00004651"/>
    </source>
</evidence>
<dbReference type="Pfam" id="PF07690">
    <property type="entry name" value="MFS_1"/>
    <property type="match status" value="1"/>
</dbReference>
<evidence type="ECO:0000259" key="9">
    <source>
        <dbReference type="PROSITE" id="PS50850"/>
    </source>
</evidence>
<dbReference type="EMBL" id="QJTF01000003">
    <property type="protein sequence ID" value="PYE89751.1"/>
    <property type="molecule type" value="Genomic_DNA"/>
</dbReference>
<dbReference type="SUPFAM" id="SSF103473">
    <property type="entry name" value="MFS general substrate transporter"/>
    <property type="match status" value="1"/>
</dbReference>
<feature type="transmembrane region" description="Helical" evidence="8">
    <location>
        <begin position="59"/>
        <end position="76"/>
    </location>
</feature>
<dbReference type="InterPro" id="IPR020846">
    <property type="entry name" value="MFS_dom"/>
</dbReference>
<dbReference type="GO" id="GO:1990961">
    <property type="term" value="P:xenobiotic detoxification by transmembrane export across the plasma membrane"/>
    <property type="evidence" value="ECO:0007669"/>
    <property type="project" value="InterPro"/>
</dbReference>
<dbReference type="NCBIfam" id="TIGR00710">
    <property type="entry name" value="efflux_Bcr_CflA"/>
    <property type="match status" value="1"/>
</dbReference>
<dbReference type="AlphaFoldDB" id="A0A318T8W6"/>
<sequence>MTTQKTMPQQPKMRLGRLELIALIAALIAINSIAIDIMLPGLQQIGASLGVTDENHRQYVISAYLFGFGFFQLLYGPISDRFGRRPPLLFGLAVFVVSAIGAALSPTFAMLLAFRALQGAGAAATRVVAVSVVRDIFEGRQMAEVMSLVMMVFMILPIVAPATGQLIMLFGEWHLIFAFMAVMAFVIALWTFFRLPETLHPGDRRSLTLASIVGGFGIVLSNRVAVCYTLAASFIFGSLFGFINSASQIYLDIYKLGQWFPLAFAGVAATMALASFINSRLVGRFGMRRISHSMLVAFVAISLVWLLLSMRGIVPFPLYMALFAAIMFCFGLIGANFNSLAMEPLGKVAGTASAVLGFTQTLIGAAIGAVIGQTFDGTTVPISAGYFVLGAIGLIFVLIAERGKLFQAQNKPAAQVIHLD</sequence>
<evidence type="ECO:0000313" key="11">
    <source>
        <dbReference type="Proteomes" id="UP000247454"/>
    </source>
</evidence>
<reference evidence="10 11" key="1">
    <citation type="submission" date="2018-06" db="EMBL/GenBank/DDBJ databases">
        <title>Genomic Encyclopedia of Type Strains, Phase III (KMG-III): the genomes of soil and plant-associated and newly described type strains.</title>
        <authorList>
            <person name="Whitman W."/>
        </authorList>
    </citation>
    <scope>NUCLEOTIDE SEQUENCE [LARGE SCALE GENOMIC DNA]</scope>
    <source>
        <strain evidence="10 11">ORS 1419</strain>
    </source>
</reference>
<feature type="transmembrane region" description="Helical" evidence="8">
    <location>
        <begin position="349"/>
        <end position="371"/>
    </location>
</feature>
<dbReference type="OrthoDB" id="9800416at2"/>
<evidence type="ECO:0000256" key="6">
    <source>
        <dbReference type="ARBA" id="ARBA00022989"/>
    </source>
</evidence>
<feature type="transmembrane region" description="Helical" evidence="8">
    <location>
        <begin position="256"/>
        <end position="278"/>
    </location>
</feature>
<feature type="domain" description="Major facilitator superfamily (MFS) profile" evidence="9">
    <location>
        <begin position="20"/>
        <end position="402"/>
    </location>
</feature>
<comment type="caution">
    <text evidence="10">The sequence shown here is derived from an EMBL/GenBank/DDBJ whole genome shotgun (WGS) entry which is preliminary data.</text>
</comment>
<protein>
    <recommendedName>
        <fullName evidence="8">Bcr/CflA family efflux transporter</fullName>
    </recommendedName>
</protein>
<dbReference type="Gene3D" id="1.20.1720.10">
    <property type="entry name" value="Multidrug resistance protein D"/>
    <property type="match status" value="1"/>
</dbReference>